<dbReference type="OrthoDB" id="9775950at2"/>
<evidence type="ECO:0000256" key="2">
    <source>
        <dbReference type="ARBA" id="ARBA00022475"/>
    </source>
</evidence>
<feature type="transmembrane region" description="Helical" evidence="6">
    <location>
        <begin position="452"/>
        <end position="474"/>
    </location>
</feature>
<evidence type="ECO:0000256" key="3">
    <source>
        <dbReference type="ARBA" id="ARBA00022692"/>
    </source>
</evidence>
<dbReference type="Proteomes" id="UP000443070">
    <property type="component" value="Unassembled WGS sequence"/>
</dbReference>
<reference evidence="9 10" key="1">
    <citation type="journal article" date="2019" name="Nat. Med.">
        <title>A library of human gut bacterial isolates paired with longitudinal multiomics data enables mechanistic microbiome research.</title>
        <authorList>
            <person name="Poyet M."/>
            <person name="Groussin M."/>
            <person name="Gibbons S.M."/>
            <person name="Avila-Pacheco J."/>
            <person name="Jiang X."/>
            <person name="Kearney S.M."/>
            <person name="Perrotta A.R."/>
            <person name="Berdy B."/>
            <person name="Zhao S."/>
            <person name="Lieberman T.D."/>
            <person name="Swanson P.K."/>
            <person name="Smith M."/>
            <person name="Roesemann S."/>
            <person name="Alexander J.E."/>
            <person name="Rich S.A."/>
            <person name="Livny J."/>
            <person name="Vlamakis H."/>
            <person name="Clish C."/>
            <person name="Bullock K."/>
            <person name="Deik A."/>
            <person name="Scott J."/>
            <person name="Pierce K.A."/>
            <person name="Xavier R.J."/>
            <person name="Alm E.J."/>
        </authorList>
    </citation>
    <scope>NUCLEOTIDE SEQUENCE [LARGE SCALE GENOMIC DNA]</scope>
    <source>
        <strain evidence="7 10">BIOML-A13</strain>
        <strain evidence="8 9">BIOML-A3</strain>
    </source>
</reference>
<feature type="transmembrane region" description="Helical" evidence="6">
    <location>
        <begin position="417"/>
        <end position="440"/>
    </location>
</feature>
<feature type="transmembrane region" description="Helical" evidence="6">
    <location>
        <begin position="281"/>
        <end position="305"/>
    </location>
</feature>
<dbReference type="RefSeq" id="WP_155163751.1">
    <property type="nucleotide sequence ID" value="NZ_CAKVWA010000002.1"/>
</dbReference>
<dbReference type="PIRSF" id="PIRSF038958">
    <property type="entry name" value="PG_synth_SpoVB"/>
    <property type="match status" value="1"/>
</dbReference>
<keyword evidence="4 6" id="KW-1133">Transmembrane helix</keyword>
<protein>
    <submittedName>
        <fullName evidence="7">Oligosaccharide flippase family protein</fullName>
    </submittedName>
</protein>
<feature type="transmembrane region" description="Helical" evidence="6">
    <location>
        <begin position="480"/>
        <end position="500"/>
    </location>
</feature>
<keyword evidence="5 6" id="KW-0472">Membrane</keyword>
<organism evidence="7 10">
    <name type="scientific">Phascolarctobacterium faecium</name>
    <dbReference type="NCBI Taxonomy" id="33025"/>
    <lineage>
        <taxon>Bacteria</taxon>
        <taxon>Bacillati</taxon>
        <taxon>Bacillota</taxon>
        <taxon>Negativicutes</taxon>
        <taxon>Acidaminococcales</taxon>
        <taxon>Acidaminococcaceae</taxon>
        <taxon>Phascolarctobacterium</taxon>
    </lineage>
</organism>
<dbReference type="InterPro" id="IPR050833">
    <property type="entry name" value="Poly_Biosynth_Transport"/>
</dbReference>
<dbReference type="CDD" id="cd13124">
    <property type="entry name" value="MATE_SpoVB_like"/>
    <property type="match status" value="1"/>
</dbReference>
<feature type="transmembrane region" description="Helical" evidence="6">
    <location>
        <begin position="12"/>
        <end position="30"/>
    </location>
</feature>
<keyword evidence="9" id="KW-1185">Reference proteome</keyword>
<dbReference type="Pfam" id="PF01943">
    <property type="entry name" value="Polysacc_synt"/>
    <property type="match status" value="1"/>
</dbReference>
<evidence type="ECO:0000256" key="6">
    <source>
        <dbReference type="SAM" id="Phobius"/>
    </source>
</evidence>
<feature type="transmembrane region" description="Helical" evidence="6">
    <location>
        <begin position="183"/>
        <end position="208"/>
    </location>
</feature>
<proteinExistence type="predicted"/>
<dbReference type="GO" id="GO:0005886">
    <property type="term" value="C:plasma membrane"/>
    <property type="evidence" value="ECO:0007669"/>
    <property type="project" value="UniProtKB-SubCell"/>
</dbReference>
<gene>
    <name evidence="7" type="ORF">GMD11_04255</name>
    <name evidence="8" type="ORF">GMD18_03900</name>
</gene>
<comment type="subcellular location">
    <subcellularLocation>
        <location evidence="1">Cell membrane</location>
        <topology evidence="1">Multi-pass membrane protein</topology>
    </subcellularLocation>
</comment>
<dbReference type="InterPro" id="IPR002797">
    <property type="entry name" value="Polysacc_synth"/>
</dbReference>
<feature type="transmembrane region" description="Helical" evidence="6">
    <location>
        <begin position="236"/>
        <end position="261"/>
    </location>
</feature>
<evidence type="ECO:0000313" key="7">
    <source>
        <dbReference type="EMBL" id="MTT75486.1"/>
    </source>
</evidence>
<feature type="transmembrane region" description="Helical" evidence="6">
    <location>
        <begin position="326"/>
        <end position="346"/>
    </location>
</feature>
<evidence type="ECO:0000256" key="4">
    <source>
        <dbReference type="ARBA" id="ARBA00022989"/>
    </source>
</evidence>
<sequence length="519" mass="55666">MTKDKFLRGAMILTLAGLMVKIIGSVNRILLSRLLGGEGIGLYQMAYPVYLLMLSVSSAGIPIAISIIVAEKVAKGDFASAGRVFRVSLGLMAATGLVFAAGLYCAAGWLVDSGLVRDPRAYYGLVALTPAVFFATILASFRGYFQGYQMMTPPAVSQILEQFVRVVTMVVLAYYLLPYGLEYAAAGAAFGAVPGSITGLIVLSFFYLKNKLRWQQEISRQITEEPESIRKIAKRLVLLALPVSCANIMVPVTSSIDMLLVPNRLVESGFSVEEATTLFGYLTGMGMPLVMMATIPTLSLTASLVPAVSEAFTLGDRNSIDQKTNMAMKLCCLLTFPAAAGMWALAQPISKLLYGTPLAGEAIRNLAPSICLLGIHQITTGMLQGMGQTIIPMWNMLLSALVKAAAVWYLTALPCNIVGAAWASNINFGLAAALNIFFLIRSGITFKVYALGKILLAAVLMAAVSMLLYNYLIVYWGNTFATAVTIFAAGIVYLLTLIASGTIGRKELQKLPVIGSRFK</sequence>
<dbReference type="Proteomes" id="UP000484547">
    <property type="component" value="Unassembled WGS sequence"/>
</dbReference>
<feature type="transmembrane region" description="Helical" evidence="6">
    <location>
        <begin position="50"/>
        <end position="70"/>
    </location>
</feature>
<evidence type="ECO:0000313" key="9">
    <source>
        <dbReference type="Proteomes" id="UP000443070"/>
    </source>
</evidence>
<name>A0A7X2XEX7_9FIRM</name>
<keyword evidence="2" id="KW-1003">Cell membrane</keyword>
<feature type="transmembrane region" description="Helical" evidence="6">
    <location>
        <begin position="91"/>
        <end position="110"/>
    </location>
</feature>
<dbReference type="EMBL" id="WNBW01000002">
    <property type="protein sequence ID" value="MTU03548.1"/>
    <property type="molecule type" value="Genomic_DNA"/>
</dbReference>
<keyword evidence="3 6" id="KW-0812">Transmembrane</keyword>
<evidence type="ECO:0000313" key="8">
    <source>
        <dbReference type="EMBL" id="MTU03548.1"/>
    </source>
</evidence>
<dbReference type="PANTHER" id="PTHR30250:SF21">
    <property type="entry name" value="LIPID II FLIPPASE MURJ"/>
    <property type="match status" value="1"/>
</dbReference>
<evidence type="ECO:0000313" key="10">
    <source>
        <dbReference type="Proteomes" id="UP000484547"/>
    </source>
</evidence>
<dbReference type="EMBL" id="WNBM01000002">
    <property type="protein sequence ID" value="MTT75486.1"/>
    <property type="molecule type" value="Genomic_DNA"/>
</dbReference>
<accession>A0A7X2XEX7</accession>
<feature type="transmembrane region" description="Helical" evidence="6">
    <location>
        <begin position="122"/>
        <end position="141"/>
    </location>
</feature>
<dbReference type="AlphaFoldDB" id="A0A7X2XEX7"/>
<dbReference type="PANTHER" id="PTHR30250">
    <property type="entry name" value="PST FAMILY PREDICTED COLANIC ACID TRANSPORTER"/>
    <property type="match status" value="1"/>
</dbReference>
<comment type="caution">
    <text evidence="7">The sequence shown here is derived from an EMBL/GenBank/DDBJ whole genome shotgun (WGS) entry which is preliminary data.</text>
</comment>
<dbReference type="InterPro" id="IPR024923">
    <property type="entry name" value="PG_synth_SpoVB"/>
</dbReference>
<evidence type="ECO:0000256" key="1">
    <source>
        <dbReference type="ARBA" id="ARBA00004651"/>
    </source>
</evidence>
<feature type="transmembrane region" description="Helical" evidence="6">
    <location>
        <begin position="390"/>
        <end position="411"/>
    </location>
</feature>
<feature type="transmembrane region" description="Helical" evidence="6">
    <location>
        <begin position="162"/>
        <end position="177"/>
    </location>
</feature>
<evidence type="ECO:0000256" key="5">
    <source>
        <dbReference type="ARBA" id="ARBA00023136"/>
    </source>
</evidence>